<dbReference type="Gene3D" id="3.30.342.10">
    <property type="entry name" value="DNA Polymerase, chain B, domain 1"/>
    <property type="match status" value="1"/>
</dbReference>
<feature type="compositionally biased region" description="Acidic residues" evidence="16">
    <location>
        <begin position="1991"/>
        <end position="2006"/>
    </location>
</feature>
<dbReference type="InterPro" id="IPR029703">
    <property type="entry name" value="POL2"/>
</dbReference>
<dbReference type="CDD" id="cd05779">
    <property type="entry name" value="DNA_polB_epsilon_exo"/>
    <property type="match status" value="1"/>
</dbReference>
<dbReference type="InterPro" id="IPR006172">
    <property type="entry name" value="DNA-dir_DNA_pol_B"/>
</dbReference>
<feature type="domain" description="DNA polymerase epsilon catalytic subunit A C-terminal" evidence="17">
    <location>
        <begin position="1595"/>
        <end position="2136"/>
    </location>
</feature>
<dbReference type="InterPro" id="IPR023211">
    <property type="entry name" value="DNA_pol_palm_dom_sf"/>
</dbReference>
<feature type="region of interest" description="Disordered" evidence="16">
    <location>
        <begin position="702"/>
        <end position="742"/>
    </location>
</feature>
<keyword evidence="11" id="KW-0239">DNA-directed DNA polymerase</keyword>
<evidence type="ECO:0000256" key="11">
    <source>
        <dbReference type="ARBA" id="ARBA00022932"/>
    </source>
</evidence>
<dbReference type="Gene3D" id="3.90.1600.10">
    <property type="entry name" value="Palm domain of DNA polymerase"/>
    <property type="match status" value="1"/>
</dbReference>
<dbReference type="EC" id="2.7.7.7" evidence="3"/>
<dbReference type="PANTHER" id="PTHR10670">
    <property type="entry name" value="DNA POLYMERASE EPSILON CATALYTIC SUBUNIT A"/>
    <property type="match status" value="1"/>
</dbReference>
<protein>
    <recommendedName>
        <fullName evidence="3">DNA-directed DNA polymerase</fullName>
        <ecNumber evidence="3">2.7.7.7</ecNumber>
    </recommendedName>
</protein>
<dbReference type="InterPro" id="IPR043502">
    <property type="entry name" value="DNA/RNA_pol_sf"/>
</dbReference>
<dbReference type="CDD" id="cd05535">
    <property type="entry name" value="POLBc_epsilon"/>
    <property type="match status" value="1"/>
</dbReference>
<accession>A0ABQ8P6F7</accession>
<evidence type="ECO:0000256" key="13">
    <source>
        <dbReference type="ARBA" id="ARBA00023014"/>
    </source>
</evidence>
<evidence type="ECO:0000256" key="16">
    <source>
        <dbReference type="SAM" id="MobiDB-lite"/>
    </source>
</evidence>
<feature type="compositionally biased region" description="Basic and acidic residues" evidence="16">
    <location>
        <begin position="2315"/>
        <end position="2327"/>
    </location>
</feature>
<dbReference type="SUPFAM" id="SSF56672">
    <property type="entry name" value="DNA/RNA polymerases"/>
    <property type="match status" value="1"/>
</dbReference>
<dbReference type="Pfam" id="PF23250">
    <property type="entry name" value="zf_DPOE_2"/>
    <property type="match status" value="1"/>
</dbReference>
<dbReference type="InterPro" id="IPR055191">
    <property type="entry name" value="POL2_thumb"/>
</dbReference>
<evidence type="ECO:0000256" key="5">
    <source>
        <dbReference type="ARBA" id="ARBA00022679"/>
    </source>
</evidence>
<keyword evidence="7" id="KW-0235">DNA replication</keyword>
<evidence type="ECO:0000256" key="14">
    <source>
        <dbReference type="ARBA" id="ARBA00023125"/>
    </source>
</evidence>
<feature type="region of interest" description="Disordered" evidence="16">
    <location>
        <begin position="1243"/>
        <end position="1287"/>
    </location>
</feature>
<dbReference type="InterPro" id="IPR054475">
    <property type="entry name" value="Znf-DPOE"/>
</dbReference>
<keyword evidence="4" id="KW-0004">4Fe-4S</keyword>
<keyword evidence="8" id="KW-0479">Metal-binding</keyword>
<dbReference type="InterPro" id="IPR013697">
    <property type="entry name" value="DNA_pol_e_suA_C"/>
</dbReference>
<feature type="compositionally biased region" description="Basic and acidic residues" evidence="16">
    <location>
        <begin position="1264"/>
        <end position="1280"/>
    </location>
</feature>
<name>A0ABQ8P6F7_9CRYT</name>
<keyword evidence="19" id="KW-1185">Reference proteome</keyword>
<dbReference type="SMART" id="SM00486">
    <property type="entry name" value="POLBc"/>
    <property type="match status" value="1"/>
</dbReference>
<feature type="compositionally biased region" description="Basic and acidic residues" evidence="16">
    <location>
        <begin position="1"/>
        <end position="14"/>
    </location>
</feature>
<feature type="region of interest" description="Disordered" evidence="16">
    <location>
        <begin position="2301"/>
        <end position="2327"/>
    </location>
</feature>
<dbReference type="InterPro" id="IPR042087">
    <property type="entry name" value="DNA_pol_B_thumb"/>
</dbReference>
<keyword evidence="13" id="KW-0411">Iron-sulfur</keyword>
<evidence type="ECO:0000256" key="1">
    <source>
        <dbReference type="ARBA" id="ARBA00004123"/>
    </source>
</evidence>
<organism evidence="18 19">
    <name type="scientific">Cryptosporidium canis</name>
    <dbReference type="NCBI Taxonomy" id="195482"/>
    <lineage>
        <taxon>Eukaryota</taxon>
        <taxon>Sar</taxon>
        <taxon>Alveolata</taxon>
        <taxon>Apicomplexa</taxon>
        <taxon>Conoidasida</taxon>
        <taxon>Coccidia</taxon>
        <taxon>Eucoccidiorida</taxon>
        <taxon>Eimeriorina</taxon>
        <taxon>Cryptosporidiidae</taxon>
        <taxon>Cryptosporidium</taxon>
    </lineage>
</organism>
<dbReference type="Pfam" id="PF22912">
    <property type="entry name" value="zf-DPOE"/>
    <property type="match status" value="1"/>
</dbReference>
<dbReference type="Pfam" id="PF03104">
    <property type="entry name" value="DNA_pol_B_exo1"/>
    <property type="match status" value="1"/>
</dbReference>
<sequence length="2562" mass="294324">MKRSTSHRDGGRRMLERRRGRLESTSSSSIDRKFGIHFQKIGPKYKEVGYLYNVQVSSELISESGTVEDGGDLGSSELIESYKERSCLNLYFVNKQGVTFKSPFFFRPYFYLEAERGVEVNWMLTNLEHRYRDTSIEFSIVMKDDLTLDNHLIGEKRELIKVSFDNVGELITTRNEILDRIKRSRLEKRSNESLGIYHDQDHGHEKRAKDVIESISEIYEYDVQYETRVMIDNFISIGLWYESVRWTHELLELKCIEDDTSAPDLRSLAWDIETSKEPLKFPNVEKDQIIMISCMFEGQGYLITNREVVSADICDFEYSPKKEYESFFKCINCPDERELIQTYIRLVQRLRPHIIASYNGDNFDFPFLYERAKRYGVDVSREWGIRMEVDPSSAGGGPQSSSKTIFSGASIIHLDCFRWVERDSYLPCGSRGLKSVTKAKLRYNPVELDPELMVPYARTNPQGLAEYSVSDAVATYFLYKTYVHRFIFALATIIPLSGEDLLRKGSGTLCEHLLMKEAFSKNILFPNKKVQESMEFYQNRPILNSTYVGGTVESLCSGVFRADIPESFHLDTGTLESLVDGLDSTLRFAMEEAGVELESIENYEEVREGILGRLKSFLESPRIKVEPLIYHLDVAAMYPNIILTNRLQPTAVIEETRCMKCPFNSESRLCQRRMNWRWKGDVFPISKGEMERMVNHMQIETFESVKTEGGAARGGGGRRRGTGENESESESDDNNEVGERGNFGKKERIKWTSLTPRQQSEVLIQRMKAYCNKIYRRQTENIEETRSSIVCQRENPFYIDTVRRFRDRRYVYKGKKKEAEEKLRRAELSGDLLAVQEAQNEELLYESLQLAHKCILNSFYGYVMRKGSRWFSMEMAAIVTWVGGNVIKEARSLMEGIGRPLELDTDGIWTILPKGFPEEVTFTLRGGGKKRVNYICTLLNQQVHRVWTNDQYLEYDEVLGRYNVKVENSIYFEVDGPYKCFFIPASDKQNKLLKKRYAVFGFDNKLKELKGFELKRRGELQLIKILQEELFPAFLQGSSKKEAYESVAAISRKWLNLIDTRGGGILDDEELFFLISESKNMSKSVQQMGNAKSMSITTARRLFEFLQNPSYIQDKNIVCKFIVSEFPKGEDKSQRAVPLSIFSTPMETRISWLSRWLRMSKSGGRAGEKEASLWDVRNILDWEYYKNRLTNTILKIVIIPAINQGVPNPLPELEVPSWVKYHSEIVGTNQQKISEYFSTVKKRGGSSEPQISAKTSLGVPAATDSRENETSKETSPDKTEPVPAASTEVLPAKSDQIGIKALSTRLTKKERVLLFREKGLRSWIEYHRRFWLETFQAFGRRQVELESRLKNVDRSRLEDLGGGSTARGVELLLEYQFLTKGKFHILDIYPLRFRKGAGEVRGGSSSNSSLLGLYNVALYSEQTGSCFIVTFEFLRRFYIATNIQIQVVDGGDDGEFTTKSVASGKELPRGVPYDHLTEVTMSERRFQRSKSTLVCDNNTVGIYEANIPLEFSVLERFGNMMESNTTSVEKLILGSGVVSDKFWSPAGLRQKTLTYGDMVHWLFLSVGVFEDRMCFSLTDLSKKRVYLYLNSGPVVPNNVIRSELQRQLREDSRLERITEIQAGYFKTPRESLEELDRQLQELASEFPGEPVVLLVQSMVGLEELRQQGGELSLYRSVLREGISDFERTRGVVEAKIVTLWMDHEDQDASSAFSRFDWHKDSIRYSLKAVKEIIGKLQLTLELSKALRLPVLYLLEFKNNLTSFLYDIVYSRELHSMGLLSWGSLSSSPDLGNPRLIQLSKNDWDLRRLGCLISAGEGGSGGGDSRETGGLDSGIYGTELDILEVVRPGVYRNYGVKLDFRQWMIIESVRNCRRISEKYNLDDFEQGEKRILGADYVKRRGGKEDRDKEDSKSGVLVYNLGNKKHLSNPNNKQGLLISQPLYNHSSLSTSSAFLCLEKTINKMRHVIENHEKIVSIFRTYSNGSGTGKTNEEEKEKEEEEEEEEEEEASDLLFEFMVTLQERFYWWLSSPSSLLYDPALIEMTKDYTHRYFRSLETDMKEMGLQIVHGNIRKMIVTFNVDEMSGGGGGVRTIGDWRVQFGKLMQVLNSRELYSGISLAPSVEYKAMIQIDRTNYIRRTLGRGGSEGQEDPYEMSLSLLNYFPANSRRYIVNEISNFLMEPLRELRTYLKRNPGVSQKESVQALGNIVADKFGPFSDSFQSFLETISNPGTSILSKYGIQEFEDPLNELDWQNERDGDRDERKKARLDRVSESRENEAEELDADMENLDINGGAELPFAVYPGSRRARSRRTGSSTAEKKTSTSRPSSRDIFEFPPSVGCIASEKKPSLSIELIRLFVYIWGLDRAFSADENKQKQYEQIIYMACQTAEISEFSPVITEKWKSPFVAYTIKDFACPNCLEMDDFDLTGNAIQDEDDIRFSKPGKGNTPRPKLTWYCNHCNFSIETKILEERLLLEFFERLEAIYSQDIICSRCNSVHMSYMQKHCQECMGDLTTRLGKHRGFRNFFILFSSIAQYYSDLNKESGEHPEFQGVIEFNNMYTVPYS</sequence>
<evidence type="ECO:0000259" key="17">
    <source>
        <dbReference type="SMART" id="SM01159"/>
    </source>
</evidence>
<proteinExistence type="inferred from homology"/>
<dbReference type="InterPro" id="IPR012337">
    <property type="entry name" value="RNaseH-like_sf"/>
</dbReference>
<dbReference type="PANTHER" id="PTHR10670:SF0">
    <property type="entry name" value="DNA POLYMERASE EPSILON CATALYTIC SUBUNIT A"/>
    <property type="match status" value="1"/>
</dbReference>
<dbReference type="Pfam" id="PF08490">
    <property type="entry name" value="DUF1744"/>
    <property type="match status" value="1"/>
</dbReference>
<evidence type="ECO:0000256" key="10">
    <source>
        <dbReference type="ARBA" id="ARBA00022833"/>
    </source>
</evidence>
<keyword evidence="9" id="KW-0863">Zinc-finger</keyword>
<dbReference type="Proteomes" id="UP001071777">
    <property type="component" value="Unassembled WGS sequence"/>
</dbReference>
<evidence type="ECO:0000313" key="19">
    <source>
        <dbReference type="Proteomes" id="UP001071777"/>
    </source>
</evidence>
<evidence type="ECO:0000256" key="3">
    <source>
        <dbReference type="ARBA" id="ARBA00012417"/>
    </source>
</evidence>
<evidence type="ECO:0000256" key="6">
    <source>
        <dbReference type="ARBA" id="ARBA00022695"/>
    </source>
</evidence>
<dbReference type="Gene3D" id="3.30.420.10">
    <property type="entry name" value="Ribonuclease H-like superfamily/Ribonuclease H"/>
    <property type="match status" value="1"/>
</dbReference>
<reference evidence="18" key="1">
    <citation type="submission" date="2022-10" db="EMBL/GenBank/DDBJ databases">
        <title>Adaptive evolution leads to modifications in subtelomeric GC content in a zoonotic Cryptosporidium species.</title>
        <authorList>
            <person name="Li J."/>
            <person name="Feng Y."/>
            <person name="Xiao L."/>
        </authorList>
    </citation>
    <scope>NUCLEOTIDE SEQUENCE</scope>
    <source>
        <strain evidence="18">25894</strain>
    </source>
</reference>
<dbReference type="EMBL" id="JAPCXB010000072">
    <property type="protein sequence ID" value="KAJ1610073.1"/>
    <property type="molecule type" value="Genomic_DNA"/>
</dbReference>
<dbReference type="Gene3D" id="1.10.132.60">
    <property type="entry name" value="DNA polymerase family B, C-terminal domain"/>
    <property type="match status" value="1"/>
</dbReference>
<gene>
    <name evidence="18" type="ORF">OJ252_2009</name>
</gene>
<dbReference type="InterPro" id="IPR006134">
    <property type="entry name" value="DNA-dir_DNA_pol_B_multi_dom"/>
</dbReference>
<comment type="subcellular location">
    <subcellularLocation>
        <location evidence="1">Nucleus</location>
    </subcellularLocation>
</comment>
<keyword evidence="15" id="KW-0539">Nucleus</keyword>
<comment type="caution">
    <text evidence="18">The sequence shown here is derived from an EMBL/GenBank/DDBJ whole genome shotgun (WGS) entry which is preliminary data.</text>
</comment>
<dbReference type="SMART" id="SM01159">
    <property type="entry name" value="DUF1744"/>
    <property type="match status" value="1"/>
</dbReference>
<evidence type="ECO:0000256" key="8">
    <source>
        <dbReference type="ARBA" id="ARBA00022723"/>
    </source>
</evidence>
<evidence type="ECO:0000256" key="9">
    <source>
        <dbReference type="ARBA" id="ARBA00022771"/>
    </source>
</evidence>
<keyword evidence="6" id="KW-0548">Nucleotidyltransferase</keyword>
<dbReference type="SUPFAM" id="SSF53098">
    <property type="entry name" value="Ribonuclease H-like"/>
    <property type="match status" value="1"/>
</dbReference>
<feature type="compositionally biased region" description="Basic and acidic residues" evidence="16">
    <location>
        <begin position="2250"/>
        <end position="2274"/>
    </location>
</feature>
<keyword evidence="10" id="KW-0862">Zinc</keyword>
<dbReference type="Pfam" id="PF22634">
    <property type="entry name" value="POL2_thumb"/>
    <property type="match status" value="1"/>
</dbReference>
<feature type="compositionally biased region" description="Acidic residues" evidence="16">
    <location>
        <begin position="725"/>
        <end position="736"/>
    </location>
</feature>
<feature type="region of interest" description="Disordered" evidence="16">
    <location>
        <begin position="1"/>
        <end position="26"/>
    </location>
</feature>
<evidence type="ECO:0000256" key="15">
    <source>
        <dbReference type="ARBA" id="ARBA00023242"/>
    </source>
</evidence>
<feature type="region of interest" description="Disordered" evidence="16">
    <location>
        <begin position="2246"/>
        <end position="2278"/>
    </location>
</feature>
<keyword evidence="14" id="KW-0238">DNA-binding</keyword>
<evidence type="ECO:0000256" key="4">
    <source>
        <dbReference type="ARBA" id="ARBA00022485"/>
    </source>
</evidence>
<dbReference type="InterPro" id="IPR006133">
    <property type="entry name" value="DNA-dir_DNA_pol_B_exonuc"/>
</dbReference>
<evidence type="ECO:0000313" key="18">
    <source>
        <dbReference type="EMBL" id="KAJ1610073.1"/>
    </source>
</evidence>
<keyword evidence="5" id="KW-0808">Transferase</keyword>
<evidence type="ECO:0000256" key="12">
    <source>
        <dbReference type="ARBA" id="ARBA00023004"/>
    </source>
</evidence>
<evidence type="ECO:0000256" key="7">
    <source>
        <dbReference type="ARBA" id="ARBA00022705"/>
    </source>
</evidence>
<evidence type="ECO:0000256" key="2">
    <source>
        <dbReference type="ARBA" id="ARBA00005755"/>
    </source>
</evidence>
<comment type="similarity">
    <text evidence="2">Belongs to the DNA polymerase type-B family.</text>
</comment>
<dbReference type="InterPro" id="IPR036397">
    <property type="entry name" value="RNaseH_sf"/>
</dbReference>
<keyword evidence="12" id="KW-0408">Iron</keyword>
<feature type="region of interest" description="Disordered" evidence="16">
    <location>
        <begin position="1983"/>
        <end position="2006"/>
    </location>
</feature>
<dbReference type="Pfam" id="PF00136">
    <property type="entry name" value="DNA_pol_B"/>
    <property type="match status" value="1"/>
</dbReference>